<evidence type="ECO:0000256" key="4">
    <source>
        <dbReference type="ARBA" id="ARBA00023163"/>
    </source>
</evidence>
<dbReference type="RefSeq" id="WP_189373270.1">
    <property type="nucleotide sequence ID" value="NZ_BMYW01000003.1"/>
</dbReference>
<dbReference type="Pfam" id="PF00126">
    <property type="entry name" value="HTH_1"/>
    <property type="match status" value="1"/>
</dbReference>
<dbReference type="EMBL" id="BMYW01000003">
    <property type="protein sequence ID" value="GGX86101.1"/>
    <property type="molecule type" value="Genomic_DNA"/>
</dbReference>
<accession>A0ABQ2YKN4</accession>
<dbReference type="SUPFAM" id="SSF46785">
    <property type="entry name" value="Winged helix' DNA-binding domain"/>
    <property type="match status" value="1"/>
</dbReference>
<proteinExistence type="inferred from homology"/>
<protein>
    <submittedName>
        <fullName evidence="6">LysR family transcriptional regulator</fullName>
    </submittedName>
</protein>
<comment type="similarity">
    <text evidence="1">Belongs to the LysR transcriptional regulatory family.</text>
</comment>
<keyword evidence="7" id="KW-1185">Reference proteome</keyword>
<dbReference type="SUPFAM" id="SSF53850">
    <property type="entry name" value="Periplasmic binding protein-like II"/>
    <property type="match status" value="1"/>
</dbReference>
<sequence>MPRRLDATLLADLWFFHAVAQCGGFRRAAEQLAVTQGAVSQRVQRLEARLQISLLQRGGRSLQLTPAGQQLFAACDSGFDTVAATLAALQREAAPASVRLAAPPSLALEWLLPRLGRFARLQPAISVDLLADNQPYSQAAMRQSGIDLALRYLPQAPQDAAFVLPEYGFPVAAPAFDPAGHGGRLLHDDAPWSTPAPAGSEWALWLAAHGRPPGCDAGERHFNQAQLAYRSAQAGEGVALGRQLLVARYLQDGSLCRLDEHPPLLLGYYALYLVSGSEAAQILSEWLCGEMQLQ</sequence>
<evidence type="ECO:0000313" key="7">
    <source>
        <dbReference type="Proteomes" id="UP000600877"/>
    </source>
</evidence>
<evidence type="ECO:0000256" key="2">
    <source>
        <dbReference type="ARBA" id="ARBA00023015"/>
    </source>
</evidence>
<keyword evidence="3" id="KW-0238">DNA-binding</keyword>
<dbReference type="PRINTS" id="PR00039">
    <property type="entry name" value="HTHLYSR"/>
</dbReference>
<dbReference type="Proteomes" id="UP000600877">
    <property type="component" value="Unassembled WGS sequence"/>
</dbReference>
<dbReference type="Gene3D" id="1.10.10.10">
    <property type="entry name" value="Winged helix-like DNA-binding domain superfamily/Winged helix DNA-binding domain"/>
    <property type="match status" value="1"/>
</dbReference>
<dbReference type="PANTHER" id="PTHR30537:SF5">
    <property type="entry name" value="HTH-TYPE TRANSCRIPTIONAL ACTIVATOR TTDR-RELATED"/>
    <property type="match status" value="1"/>
</dbReference>
<gene>
    <name evidence="6" type="ORF">GCM10011290_12380</name>
</gene>
<feature type="domain" description="HTH lysR-type" evidence="5">
    <location>
        <begin position="16"/>
        <end position="65"/>
    </location>
</feature>
<name>A0ABQ2YKN4_9NEIS</name>
<dbReference type="Gene3D" id="3.40.190.10">
    <property type="entry name" value="Periplasmic binding protein-like II"/>
    <property type="match status" value="2"/>
</dbReference>
<evidence type="ECO:0000313" key="6">
    <source>
        <dbReference type="EMBL" id="GGX86101.1"/>
    </source>
</evidence>
<organism evidence="6 7">
    <name type="scientific">Vogesella alkaliphila</name>
    <dbReference type="NCBI Taxonomy" id="1193621"/>
    <lineage>
        <taxon>Bacteria</taxon>
        <taxon>Pseudomonadati</taxon>
        <taxon>Pseudomonadota</taxon>
        <taxon>Betaproteobacteria</taxon>
        <taxon>Neisseriales</taxon>
        <taxon>Chromobacteriaceae</taxon>
        <taxon>Vogesella</taxon>
    </lineage>
</organism>
<comment type="caution">
    <text evidence="6">The sequence shown here is derived from an EMBL/GenBank/DDBJ whole genome shotgun (WGS) entry which is preliminary data.</text>
</comment>
<reference evidence="7" key="1">
    <citation type="journal article" date="2019" name="Int. J. Syst. Evol. Microbiol.">
        <title>The Global Catalogue of Microorganisms (GCM) 10K type strain sequencing project: providing services to taxonomists for standard genome sequencing and annotation.</title>
        <authorList>
            <consortium name="The Broad Institute Genomics Platform"/>
            <consortium name="The Broad Institute Genome Sequencing Center for Infectious Disease"/>
            <person name="Wu L."/>
            <person name="Ma J."/>
        </authorList>
    </citation>
    <scope>NUCLEOTIDE SEQUENCE [LARGE SCALE GENOMIC DNA]</scope>
    <source>
        <strain evidence="7">KCTC 32041</strain>
    </source>
</reference>
<dbReference type="PROSITE" id="PS50931">
    <property type="entry name" value="HTH_LYSR"/>
    <property type="match status" value="1"/>
</dbReference>
<dbReference type="InterPro" id="IPR058163">
    <property type="entry name" value="LysR-type_TF_proteobact-type"/>
</dbReference>
<keyword evidence="4" id="KW-0804">Transcription</keyword>
<evidence type="ECO:0000256" key="1">
    <source>
        <dbReference type="ARBA" id="ARBA00009437"/>
    </source>
</evidence>
<dbReference type="InterPro" id="IPR000847">
    <property type="entry name" value="LysR_HTH_N"/>
</dbReference>
<dbReference type="Pfam" id="PF03466">
    <property type="entry name" value="LysR_substrate"/>
    <property type="match status" value="1"/>
</dbReference>
<dbReference type="PANTHER" id="PTHR30537">
    <property type="entry name" value="HTH-TYPE TRANSCRIPTIONAL REGULATOR"/>
    <property type="match status" value="1"/>
</dbReference>
<evidence type="ECO:0000259" key="5">
    <source>
        <dbReference type="PROSITE" id="PS50931"/>
    </source>
</evidence>
<evidence type="ECO:0000256" key="3">
    <source>
        <dbReference type="ARBA" id="ARBA00023125"/>
    </source>
</evidence>
<keyword evidence="2" id="KW-0805">Transcription regulation</keyword>
<dbReference type="InterPro" id="IPR036388">
    <property type="entry name" value="WH-like_DNA-bd_sf"/>
</dbReference>
<dbReference type="InterPro" id="IPR005119">
    <property type="entry name" value="LysR_subst-bd"/>
</dbReference>
<dbReference type="InterPro" id="IPR036390">
    <property type="entry name" value="WH_DNA-bd_sf"/>
</dbReference>